<sequence length="167" mass="18934">MASRVEGQIYFALSESLEMFDASIVAAFCLIFESRAHSIFKPLLPQHHSMPCEDGDRVASVVIGLLFLIWIGYGLVQAHRGVGYGTFFQRFLQNTFSCCAIDPPEDIERAAAFTDSDMSDEKSRRMSMQSCRWFMDKELGGIDRGRPVQRERANHLTSAKRRYSPAQ</sequence>
<accession>Q0UHD5</accession>
<feature type="compositionally biased region" description="Basic residues" evidence="1">
    <location>
        <begin position="158"/>
        <end position="167"/>
    </location>
</feature>
<evidence type="ECO:0000313" key="3">
    <source>
        <dbReference type="EMBL" id="EAT83997.1"/>
    </source>
</evidence>
<dbReference type="KEGG" id="pno:SNOG_08829"/>
<feature type="region of interest" description="Disordered" evidence="1">
    <location>
        <begin position="144"/>
        <end position="167"/>
    </location>
</feature>
<dbReference type="RefSeq" id="XP_001799134.1">
    <property type="nucleotide sequence ID" value="XM_001799082.1"/>
</dbReference>
<feature type="transmembrane region" description="Helical" evidence="2">
    <location>
        <begin position="58"/>
        <end position="76"/>
    </location>
</feature>
<keyword evidence="2" id="KW-0472">Membrane</keyword>
<dbReference type="EMBL" id="CH445337">
    <property type="protein sequence ID" value="EAT83997.1"/>
    <property type="molecule type" value="Genomic_DNA"/>
</dbReference>
<gene>
    <name evidence="3" type="ORF">SNOG_08829</name>
</gene>
<evidence type="ECO:0000256" key="1">
    <source>
        <dbReference type="SAM" id="MobiDB-lite"/>
    </source>
</evidence>
<dbReference type="Proteomes" id="UP000001055">
    <property type="component" value="Unassembled WGS sequence"/>
</dbReference>
<keyword evidence="2" id="KW-0812">Transmembrane</keyword>
<dbReference type="VEuPathDB" id="FungiDB:JI435_088290"/>
<protein>
    <submittedName>
        <fullName evidence="3">Uncharacterized protein</fullName>
    </submittedName>
</protein>
<evidence type="ECO:0000256" key="2">
    <source>
        <dbReference type="SAM" id="Phobius"/>
    </source>
</evidence>
<name>Q0UHD5_PHANO</name>
<reference evidence="4" key="1">
    <citation type="journal article" date="2007" name="Plant Cell">
        <title>Dothideomycete-plant interactions illuminated by genome sequencing and EST analysis of the wheat pathogen Stagonospora nodorum.</title>
        <authorList>
            <person name="Hane J.K."/>
            <person name="Lowe R.G."/>
            <person name="Solomon P.S."/>
            <person name="Tan K.C."/>
            <person name="Schoch C.L."/>
            <person name="Spatafora J.W."/>
            <person name="Crous P.W."/>
            <person name="Kodira C."/>
            <person name="Birren B.W."/>
            <person name="Galagan J.E."/>
            <person name="Torriani S.F."/>
            <person name="McDonald B.A."/>
            <person name="Oliver R.P."/>
        </authorList>
    </citation>
    <scope>NUCLEOTIDE SEQUENCE [LARGE SCALE GENOMIC DNA]</scope>
    <source>
        <strain evidence="4">SN15 / ATCC MYA-4574 / FGSC 10173</strain>
    </source>
</reference>
<dbReference type="GeneID" id="5976033"/>
<dbReference type="InParanoid" id="Q0UHD5"/>
<evidence type="ECO:0000313" key="4">
    <source>
        <dbReference type="Proteomes" id="UP000001055"/>
    </source>
</evidence>
<proteinExistence type="predicted"/>
<dbReference type="AlphaFoldDB" id="Q0UHD5"/>
<keyword evidence="2" id="KW-1133">Transmembrane helix</keyword>
<feature type="compositionally biased region" description="Basic and acidic residues" evidence="1">
    <location>
        <begin position="144"/>
        <end position="154"/>
    </location>
</feature>
<organism evidence="3 4">
    <name type="scientific">Phaeosphaeria nodorum (strain SN15 / ATCC MYA-4574 / FGSC 10173)</name>
    <name type="common">Glume blotch fungus</name>
    <name type="synonym">Parastagonospora nodorum</name>
    <dbReference type="NCBI Taxonomy" id="321614"/>
    <lineage>
        <taxon>Eukaryota</taxon>
        <taxon>Fungi</taxon>
        <taxon>Dikarya</taxon>
        <taxon>Ascomycota</taxon>
        <taxon>Pezizomycotina</taxon>
        <taxon>Dothideomycetes</taxon>
        <taxon>Pleosporomycetidae</taxon>
        <taxon>Pleosporales</taxon>
        <taxon>Pleosporineae</taxon>
        <taxon>Phaeosphaeriaceae</taxon>
        <taxon>Parastagonospora</taxon>
    </lineage>
</organism>